<evidence type="ECO:0000313" key="1">
    <source>
        <dbReference type="EMBL" id="KAF2897515.1"/>
    </source>
</evidence>
<comment type="caution">
    <text evidence="1">The sequence shown here is derived from an EMBL/GenBank/DDBJ whole genome shotgun (WGS) entry which is preliminary data.</text>
</comment>
<gene>
    <name evidence="1" type="ORF">ILUMI_08671</name>
</gene>
<reference evidence="1" key="1">
    <citation type="submission" date="2019-08" db="EMBL/GenBank/DDBJ databases">
        <title>The genome of the North American firefly Photinus pyralis.</title>
        <authorList>
            <consortium name="Photinus pyralis genome working group"/>
            <person name="Fallon T.R."/>
            <person name="Sander Lower S.E."/>
            <person name="Weng J.-K."/>
        </authorList>
    </citation>
    <scope>NUCLEOTIDE SEQUENCE</scope>
    <source>
        <strain evidence="1">TRF0915ILg1</strain>
        <tissue evidence="1">Whole body</tissue>
    </source>
</reference>
<sequence length="278" mass="32074">MALRSLSQISRLEKFLVANNSVNKTQNNLIEIRRNFGRKKPVSTKKICEDKCPNKTCKKPPKKRSFWEYLCGTQQCPKTLPPKESCKIEQSQSTELVPVPYEEVKKYSSWGPAYLIQKDLIPLKMKEEAKQQLQNAKQTQEEEPAPNFMTAEQRLLYLSDKKLHPLYKIYKDFPKRKNLGLPEREFYKTRSGPIGIDEIPQEMKVNSNVIKAKNAFDPNQNVESLQGLVAKIAEMRKNEKPTMEGAILKAEVKSTKQKAAFDTAHQEDKFWSVAKVRN</sequence>
<accession>A0A8K0D188</accession>
<dbReference type="OrthoDB" id="6704916at2759"/>
<proteinExistence type="predicted"/>
<dbReference type="AlphaFoldDB" id="A0A8K0D188"/>
<dbReference type="Proteomes" id="UP000801492">
    <property type="component" value="Unassembled WGS sequence"/>
</dbReference>
<protein>
    <submittedName>
        <fullName evidence="1">Uncharacterized protein</fullName>
    </submittedName>
</protein>
<keyword evidence="2" id="KW-1185">Reference proteome</keyword>
<organism evidence="1 2">
    <name type="scientific">Ignelater luminosus</name>
    <name type="common">Cucubano</name>
    <name type="synonym">Pyrophorus luminosus</name>
    <dbReference type="NCBI Taxonomy" id="2038154"/>
    <lineage>
        <taxon>Eukaryota</taxon>
        <taxon>Metazoa</taxon>
        <taxon>Ecdysozoa</taxon>
        <taxon>Arthropoda</taxon>
        <taxon>Hexapoda</taxon>
        <taxon>Insecta</taxon>
        <taxon>Pterygota</taxon>
        <taxon>Neoptera</taxon>
        <taxon>Endopterygota</taxon>
        <taxon>Coleoptera</taxon>
        <taxon>Polyphaga</taxon>
        <taxon>Elateriformia</taxon>
        <taxon>Elateroidea</taxon>
        <taxon>Elateridae</taxon>
        <taxon>Agrypninae</taxon>
        <taxon>Pyrophorini</taxon>
        <taxon>Ignelater</taxon>
    </lineage>
</organism>
<name>A0A8K0D188_IGNLU</name>
<dbReference type="EMBL" id="VTPC01004094">
    <property type="protein sequence ID" value="KAF2897515.1"/>
    <property type="molecule type" value="Genomic_DNA"/>
</dbReference>
<evidence type="ECO:0000313" key="2">
    <source>
        <dbReference type="Proteomes" id="UP000801492"/>
    </source>
</evidence>